<organism evidence="2">
    <name type="scientific">marine sediment metagenome</name>
    <dbReference type="NCBI Taxonomy" id="412755"/>
    <lineage>
        <taxon>unclassified sequences</taxon>
        <taxon>metagenomes</taxon>
        <taxon>ecological metagenomes</taxon>
    </lineage>
</organism>
<feature type="region of interest" description="Disordered" evidence="1">
    <location>
        <begin position="40"/>
        <end position="59"/>
    </location>
</feature>
<accession>X1P8E9</accession>
<dbReference type="AlphaFoldDB" id="X1P8E9"/>
<evidence type="ECO:0000313" key="2">
    <source>
        <dbReference type="EMBL" id="GAI27204.1"/>
    </source>
</evidence>
<evidence type="ECO:0000256" key="1">
    <source>
        <dbReference type="SAM" id="MobiDB-lite"/>
    </source>
</evidence>
<gene>
    <name evidence="2" type="ORF">S06H3_26213</name>
</gene>
<proteinExistence type="predicted"/>
<sequence>MPTCQSPTETSGQAVGQHPELARELATLYDAWARRSLKSTVNSPKGVYSPPTAGPEAGQTLGVHALRGAMPRRLTLPSHSRLRFATPGKP</sequence>
<comment type="caution">
    <text evidence="2">The sequence shown here is derived from an EMBL/GenBank/DDBJ whole genome shotgun (WGS) entry which is preliminary data.</text>
</comment>
<name>X1P8E9_9ZZZZ</name>
<protein>
    <submittedName>
        <fullName evidence="2">Uncharacterized protein</fullName>
    </submittedName>
</protein>
<reference evidence="2" key="1">
    <citation type="journal article" date="2014" name="Front. Microbiol.">
        <title>High frequency of phylogenetically diverse reductive dehalogenase-homologous genes in deep subseafloor sedimentary metagenomes.</title>
        <authorList>
            <person name="Kawai M."/>
            <person name="Futagami T."/>
            <person name="Toyoda A."/>
            <person name="Takaki Y."/>
            <person name="Nishi S."/>
            <person name="Hori S."/>
            <person name="Arai W."/>
            <person name="Tsubouchi T."/>
            <person name="Morono Y."/>
            <person name="Uchiyama I."/>
            <person name="Ito T."/>
            <person name="Fujiyama A."/>
            <person name="Inagaki F."/>
            <person name="Takami H."/>
        </authorList>
    </citation>
    <scope>NUCLEOTIDE SEQUENCE</scope>
    <source>
        <strain evidence="2">Expedition CK06-06</strain>
    </source>
</reference>
<dbReference type="EMBL" id="BARV01015126">
    <property type="protein sequence ID" value="GAI27204.1"/>
    <property type="molecule type" value="Genomic_DNA"/>
</dbReference>